<protein>
    <recommendedName>
        <fullName evidence="3">Transposable element Tc1 transposase</fullName>
    </recommendedName>
</protein>
<sequence>MRVRAIPWPSMSPDLSPIENVWSLMVHELEEELRQPARQLNQDELWAAVLAKWEELRRRPGYFRSLVASMRQRLEQCSEAAGGHTFY</sequence>
<dbReference type="Gene3D" id="3.30.420.10">
    <property type="entry name" value="Ribonuclease H-like superfamily/Ribonuclease H"/>
    <property type="match status" value="1"/>
</dbReference>
<dbReference type="AlphaFoldDB" id="A0A6A4WW97"/>
<organism evidence="1 2">
    <name type="scientific">Amphibalanus amphitrite</name>
    <name type="common">Striped barnacle</name>
    <name type="synonym">Balanus amphitrite</name>
    <dbReference type="NCBI Taxonomy" id="1232801"/>
    <lineage>
        <taxon>Eukaryota</taxon>
        <taxon>Metazoa</taxon>
        <taxon>Ecdysozoa</taxon>
        <taxon>Arthropoda</taxon>
        <taxon>Crustacea</taxon>
        <taxon>Multicrustacea</taxon>
        <taxon>Cirripedia</taxon>
        <taxon>Thoracica</taxon>
        <taxon>Thoracicalcarea</taxon>
        <taxon>Balanomorpha</taxon>
        <taxon>Balanoidea</taxon>
        <taxon>Balanidae</taxon>
        <taxon>Amphibalaninae</taxon>
        <taxon>Amphibalanus</taxon>
    </lineage>
</organism>
<evidence type="ECO:0008006" key="3">
    <source>
        <dbReference type="Google" id="ProtNLM"/>
    </source>
</evidence>
<name>A0A6A4WW97_AMPAM</name>
<dbReference type="OrthoDB" id="6368480at2759"/>
<keyword evidence="2" id="KW-1185">Reference proteome</keyword>
<dbReference type="InterPro" id="IPR036397">
    <property type="entry name" value="RNaseH_sf"/>
</dbReference>
<gene>
    <name evidence="1" type="ORF">FJT64_021861</name>
</gene>
<accession>A0A6A4WW97</accession>
<dbReference type="Proteomes" id="UP000440578">
    <property type="component" value="Unassembled WGS sequence"/>
</dbReference>
<comment type="caution">
    <text evidence="1">The sequence shown here is derived from an EMBL/GenBank/DDBJ whole genome shotgun (WGS) entry which is preliminary data.</text>
</comment>
<dbReference type="EMBL" id="VIIS01000640">
    <property type="protein sequence ID" value="KAF0306692.1"/>
    <property type="molecule type" value="Genomic_DNA"/>
</dbReference>
<reference evidence="1 2" key="1">
    <citation type="submission" date="2019-07" db="EMBL/GenBank/DDBJ databases">
        <title>Draft genome assembly of a fouling barnacle, Amphibalanus amphitrite (Darwin, 1854): The first reference genome for Thecostraca.</title>
        <authorList>
            <person name="Kim W."/>
        </authorList>
    </citation>
    <scope>NUCLEOTIDE SEQUENCE [LARGE SCALE GENOMIC DNA]</scope>
    <source>
        <strain evidence="1">SNU_AA5</strain>
        <tissue evidence="1">Soma without cirri and trophi</tissue>
    </source>
</reference>
<evidence type="ECO:0000313" key="1">
    <source>
        <dbReference type="EMBL" id="KAF0306692.1"/>
    </source>
</evidence>
<evidence type="ECO:0000313" key="2">
    <source>
        <dbReference type="Proteomes" id="UP000440578"/>
    </source>
</evidence>
<proteinExistence type="predicted"/>
<dbReference type="GO" id="GO:0003676">
    <property type="term" value="F:nucleic acid binding"/>
    <property type="evidence" value="ECO:0007669"/>
    <property type="project" value="InterPro"/>
</dbReference>